<dbReference type="OrthoDB" id="975810at2"/>
<feature type="signal peptide" evidence="1">
    <location>
        <begin position="1"/>
        <end position="19"/>
    </location>
</feature>
<dbReference type="InterPro" id="IPR026444">
    <property type="entry name" value="Secre_tail"/>
</dbReference>
<dbReference type="NCBIfam" id="TIGR04183">
    <property type="entry name" value="Por_Secre_tail"/>
    <property type="match status" value="1"/>
</dbReference>
<organism evidence="2 3">
    <name type="scientific">Alkalitalea saponilacus</name>
    <dbReference type="NCBI Taxonomy" id="889453"/>
    <lineage>
        <taxon>Bacteria</taxon>
        <taxon>Pseudomonadati</taxon>
        <taxon>Bacteroidota</taxon>
        <taxon>Bacteroidia</taxon>
        <taxon>Marinilabiliales</taxon>
        <taxon>Marinilabiliaceae</taxon>
        <taxon>Alkalitalea</taxon>
    </lineage>
</organism>
<evidence type="ECO:0000313" key="2">
    <source>
        <dbReference type="EMBL" id="SKB51108.1"/>
    </source>
</evidence>
<dbReference type="AlphaFoldDB" id="A0A1T5BUU7"/>
<evidence type="ECO:0000256" key="1">
    <source>
        <dbReference type="SAM" id="SignalP"/>
    </source>
</evidence>
<name>A0A1T5BUU7_9BACT</name>
<keyword evidence="3" id="KW-1185">Reference proteome</keyword>
<dbReference type="STRING" id="889453.SAMN03080601_00643"/>
<proteinExistence type="predicted"/>
<keyword evidence="1" id="KW-0732">Signal</keyword>
<dbReference type="EMBL" id="FUYV01000002">
    <property type="protein sequence ID" value="SKB51108.1"/>
    <property type="molecule type" value="Genomic_DNA"/>
</dbReference>
<feature type="chain" id="PRO_5012368891" evidence="1">
    <location>
        <begin position="20"/>
        <end position="1069"/>
    </location>
</feature>
<dbReference type="Proteomes" id="UP000191055">
    <property type="component" value="Unassembled WGS sequence"/>
</dbReference>
<dbReference type="RefSeq" id="WP_079556438.1">
    <property type="nucleotide sequence ID" value="NZ_FUYV01000002.1"/>
</dbReference>
<dbReference type="KEGG" id="asx:CDL62_10730"/>
<gene>
    <name evidence="2" type="ORF">SAMN03080601_00643</name>
</gene>
<sequence length="1069" mass="116738">MTIKRICCIAVLLSIMANAISDDPTPLVSNIELTPLPVISYFGLYEVRADLNPNGTTIDAVNAITSIVNGEGPEAHSEFYTDGEEFNEDPYKKVMTNIGGDTYSNNTIRPDDVYPEIFFAPTNVTTTNVPVDIQINRSQYHIMKFNNPFKIVNNSSIFIEFYAEPRSGSSIDLQVYIVGGGESLSFFQGSDWRNDSNAELVGTINRDDDFNHTHGPNSKHHIVRLLTNEDGTIGNNSIDINGDFWIVLMAPTPAAVRSWDLKYHTKDKNGGRDNDGLIDQPLSGNATWYRGNATNWTTAAQSGLPDVHIHLARAGTDGETEIIDKIGIEIEVEYTYEGLDYTTTSDLSEFPFEEIPNLPPNASALINPQPCAYSGNFDISWVPATDPNGDELTYNVYLIDAVTGEQVGAAIATDISATSITPYDISGVAAGYYDIKIEACDAEFCTPFFWSGRYGNAGEYIYIGAAGSLYRSTATGDWDDNSVWEKNSGNCGWVAAGADEYPETAQYSYISSSHEITLNVEDYSSNIFIEGTLSAASGINTTNIICDMAAVIKCGGDWEATNFTPSTSEVIFNGTSEIKSNNSFYNLTIKDESETTVPNGITTEVLSELKIEAGGTLKQEPGSIIEVSGRLLLESSPGINATYLPGGTLTIAPGSVEIQQVINNDDHTYSLAVPVSGASASSIGINNRIYRWDNATGQWDEVGSEEVLVPGQGYICRSTDSPLSISGAINTTEVGASLSRSESGLGWNMIGNPFTASLDWNELGITAEDDIEHSFWMWLMPDDVYGVYNGLTELGTNGVTSLIPSNHSFFVKVKEGEESASLMLTPGALTANTTSYLKNSSANPVQDLIRISASSDLSTDEAIIAFIDDGIANINAYSSEKRFANSPNAIEVFSLNDTKRNAINALFYENNLAVPLGFNVQKAGHYSIAINSQLTNRNVSLFDLDTDELVLNGSDGSYEFYADKKMLNENRFLLVFKNDVITAEESPMKENDLQDGLEYFVEKRQLFLKIKEEKPVKWVTVTDLSGRLIFVNDNYNTGIRSLGNYNPGIYIINITKTNGNHFVGKVVIR</sequence>
<protein>
    <submittedName>
        <fullName evidence="2">Por secretion system C-terminal sorting domain-containing protein</fullName>
    </submittedName>
</protein>
<evidence type="ECO:0000313" key="3">
    <source>
        <dbReference type="Proteomes" id="UP000191055"/>
    </source>
</evidence>
<accession>A0A1T5BUU7</accession>
<reference evidence="2 3" key="1">
    <citation type="submission" date="2017-02" db="EMBL/GenBank/DDBJ databases">
        <authorList>
            <person name="Peterson S.W."/>
        </authorList>
    </citation>
    <scope>NUCLEOTIDE SEQUENCE [LARGE SCALE GENOMIC DNA]</scope>
    <source>
        <strain evidence="2 3">DSM 24412</strain>
    </source>
</reference>